<dbReference type="EMBL" id="JABFUD020000014">
    <property type="protein sequence ID" value="KAI5070794.1"/>
    <property type="molecule type" value="Genomic_DNA"/>
</dbReference>
<organism evidence="1 2">
    <name type="scientific">Adiantum capillus-veneris</name>
    <name type="common">Maidenhair fern</name>
    <dbReference type="NCBI Taxonomy" id="13818"/>
    <lineage>
        <taxon>Eukaryota</taxon>
        <taxon>Viridiplantae</taxon>
        <taxon>Streptophyta</taxon>
        <taxon>Embryophyta</taxon>
        <taxon>Tracheophyta</taxon>
        <taxon>Polypodiopsida</taxon>
        <taxon>Polypodiidae</taxon>
        <taxon>Polypodiales</taxon>
        <taxon>Pteridineae</taxon>
        <taxon>Pteridaceae</taxon>
        <taxon>Vittarioideae</taxon>
        <taxon>Adiantum</taxon>
    </lineage>
</organism>
<protein>
    <submittedName>
        <fullName evidence="1">Uncharacterized protein</fullName>
    </submittedName>
</protein>
<accession>A0A9D4ZD29</accession>
<dbReference type="OrthoDB" id="2010210at2759"/>
<dbReference type="Proteomes" id="UP000886520">
    <property type="component" value="Chromosome 14"/>
</dbReference>
<comment type="caution">
    <text evidence="1">The sequence shown here is derived from an EMBL/GenBank/DDBJ whole genome shotgun (WGS) entry which is preliminary data.</text>
</comment>
<keyword evidence="2" id="KW-1185">Reference proteome</keyword>
<reference evidence="1" key="1">
    <citation type="submission" date="2021-01" db="EMBL/GenBank/DDBJ databases">
        <title>Adiantum capillus-veneris genome.</title>
        <authorList>
            <person name="Fang Y."/>
            <person name="Liao Q."/>
        </authorList>
    </citation>
    <scope>NUCLEOTIDE SEQUENCE</scope>
    <source>
        <strain evidence="1">H3</strain>
        <tissue evidence="1">Leaf</tissue>
    </source>
</reference>
<sequence>MSSSGATTAAPSCLAATFFAQAAAQENTFLTPHEQSLHEGALHSSKILQIPSTGKTTDSFPSSDVPDQAAILAAEDDSAGVGVTTPVDAATVTTFPAAIKSDGAHAAADNGTALKSPTLLEVITSVPPPFNLDLLDCYEAVPAHRGKQTQPFEPSTHSVAPYPSPSTLATLTEPFPSEPFPQTNSQLHDTTNIPLPRVVPSTPFDPDGHVYKTSILHSQLKPQTHPERMLKPYLGSLAVHSASHKLMLSFRLGGRMCNDQAREIIHATNLKKPFKARPKQQSKLLIFFITKSDLDPG</sequence>
<gene>
    <name evidence="1" type="ORF">GOP47_0015137</name>
</gene>
<dbReference type="AlphaFoldDB" id="A0A9D4ZD29"/>
<evidence type="ECO:0000313" key="1">
    <source>
        <dbReference type="EMBL" id="KAI5070794.1"/>
    </source>
</evidence>
<evidence type="ECO:0000313" key="2">
    <source>
        <dbReference type="Proteomes" id="UP000886520"/>
    </source>
</evidence>
<proteinExistence type="predicted"/>
<name>A0A9D4ZD29_ADICA</name>